<feature type="transmembrane region" description="Helical" evidence="7">
    <location>
        <begin position="124"/>
        <end position="142"/>
    </location>
</feature>
<evidence type="ECO:0000256" key="1">
    <source>
        <dbReference type="ARBA" id="ARBA00004651"/>
    </source>
</evidence>
<feature type="domain" description="Major facilitator superfamily (MFS) profile" evidence="8">
    <location>
        <begin position="26"/>
        <end position="419"/>
    </location>
</feature>
<evidence type="ECO:0000259" key="8">
    <source>
        <dbReference type="PROSITE" id="PS50850"/>
    </source>
</evidence>
<reference evidence="9 10" key="1">
    <citation type="submission" date="2019-03" db="EMBL/GenBank/DDBJ databases">
        <title>Genomics of glacier-inhabiting Cryobacterium strains.</title>
        <authorList>
            <person name="Liu Q."/>
            <person name="Xin Y.-H."/>
        </authorList>
    </citation>
    <scope>NUCLEOTIDE SEQUENCE [LARGE SCALE GENOMIC DNA]</scope>
    <source>
        <strain evidence="9 10">MDB2-B</strain>
    </source>
</reference>
<dbReference type="InterPro" id="IPR036259">
    <property type="entry name" value="MFS_trans_sf"/>
</dbReference>
<dbReference type="SUPFAM" id="SSF103473">
    <property type="entry name" value="MFS general substrate transporter"/>
    <property type="match status" value="1"/>
</dbReference>
<evidence type="ECO:0000313" key="10">
    <source>
        <dbReference type="Proteomes" id="UP000297608"/>
    </source>
</evidence>
<name>A0ABY2I7L7_9MICO</name>
<dbReference type="PANTHER" id="PTHR23513">
    <property type="entry name" value="INTEGRAL MEMBRANE EFFLUX PROTEIN-RELATED"/>
    <property type="match status" value="1"/>
</dbReference>
<feature type="transmembrane region" description="Helical" evidence="7">
    <location>
        <begin position="308"/>
        <end position="325"/>
    </location>
</feature>
<feature type="transmembrane region" description="Helical" evidence="7">
    <location>
        <begin position="163"/>
        <end position="187"/>
    </location>
</feature>
<feature type="transmembrane region" description="Helical" evidence="7">
    <location>
        <begin position="365"/>
        <end position="385"/>
    </location>
</feature>
<gene>
    <name evidence="9" type="ORF">E3O44_17645</name>
</gene>
<feature type="transmembrane region" description="Helical" evidence="7">
    <location>
        <begin position="274"/>
        <end position="296"/>
    </location>
</feature>
<keyword evidence="4 7" id="KW-0812">Transmembrane</keyword>
<organism evidence="9 10">
    <name type="scientific">Cryobacterium algoricola</name>
    <dbReference type="NCBI Taxonomy" id="1259183"/>
    <lineage>
        <taxon>Bacteria</taxon>
        <taxon>Bacillati</taxon>
        <taxon>Actinomycetota</taxon>
        <taxon>Actinomycetes</taxon>
        <taxon>Micrococcales</taxon>
        <taxon>Microbacteriaceae</taxon>
        <taxon>Cryobacterium</taxon>
    </lineage>
</organism>
<dbReference type="EMBL" id="SOFG01000024">
    <property type="protein sequence ID" value="TFB83689.1"/>
    <property type="molecule type" value="Genomic_DNA"/>
</dbReference>
<keyword evidence="2" id="KW-0813">Transport</keyword>
<feature type="transmembrane region" description="Helical" evidence="7">
    <location>
        <begin position="243"/>
        <end position="268"/>
    </location>
</feature>
<keyword evidence="10" id="KW-1185">Reference proteome</keyword>
<evidence type="ECO:0000256" key="2">
    <source>
        <dbReference type="ARBA" id="ARBA00022448"/>
    </source>
</evidence>
<feature type="transmembrane region" description="Helical" evidence="7">
    <location>
        <begin position="331"/>
        <end position="353"/>
    </location>
</feature>
<dbReference type="CDD" id="cd06173">
    <property type="entry name" value="MFS_MefA_like"/>
    <property type="match status" value="1"/>
</dbReference>
<dbReference type="Proteomes" id="UP000297608">
    <property type="component" value="Unassembled WGS sequence"/>
</dbReference>
<evidence type="ECO:0000256" key="4">
    <source>
        <dbReference type="ARBA" id="ARBA00022692"/>
    </source>
</evidence>
<feature type="transmembrane region" description="Helical" evidence="7">
    <location>
        <begin position="99"/>
        <end position="118"/>
    </location>
</feature>
<evidence type="ECO:0000256" key="7">
    <source>
        <dbReference type="SAM" id="Phobius"/>
    </source>
</evidence>
<keyword evidence="5 7" id="KW-1133">Transmembrane helix</keyword>
<dbReference type="PANTHER" id="PTHR23513:SF11">
    <property type="entry name" value="STAPHYLOFERRIN A TRANSPORTER"/>
    <property type="match status" value="1"/>
</dbReference>
<feature type="transmembrane region" description="Helical" evidence="7">
    <location>
        <begin position="193"/>
        <end position="210"/>
    </location>
</feature>
<sequence>MTSPADLFPPTTPIPVNEGPRPWRQTLDSLSVPNFRLFTASNAVAMTGTWMQRIAQDWLVLQLTGSVAAVGVTVTMQFAPMLAFGLFGGVIVDRYSKRMLLMLTQSAAALLSAVLAVLTLTNTVQVWQVWAIAFLVGLVTVIDNPTRQVFVNEIVGPRYLRNAITVNSTVFQLGALIGPAISGVLIVAVGSGWSFGINAAACLLTVLALTRLDASALYRTPTAPRQKGQLVEGLRYVVSKPTILWPIVMLAFLSVFSLNMPVLLAAYADHVYKVGAGGYGLFNTLIAVGAVAGALASTRRANIRLRTVIVSGGVWALIQASSGLMPTEITFGAALIVTGVANQFFFTAGNPLVQMSSNVRVRGRVMSVWVLVLLGGQAIGGPLMGWIVESFGPDTGMLVSGLVPALAAVVIALILAHRNELHLTVRLRRRGRPGEHWGGSTLSP</sequence>
<evidence type="ECO:0000313" key="9">
    <source>
        <dbReference type="EMBL" id="TFB83689.1"/>
    </source>
</evidence>
<protein>
    <submittedName>
        <fullName evidence="9">MFS transporter</fullName>
    </submittedName>
</protein>
<dbReference type="Gene3D" id="1.20.1250.20">
    <property type="entry name" value="MFS general substrate transporter like domains"/>
    <property type="match status" value="1"/>
</dbReference>
<comment type="caution">
    <text evidence="9">The sequence shown here is derived from an EMBL/GenBank/DDBJ whole genome shotgun (WGS) entry which is preliminary data.</text>
</comment>
<dbReference type="InterPro" id="IPR020846">
    <property type="entry name" value="MFS_dom"/>
</dbReference>
<keyword evidence="6 7" id="KW-0472">Membrane</keyword>
<accession>A0ABY2I7L7</accession>
<feature type="transmembrane region" description="Helical" evidence="7">
    <location>
        <begin position="67"/>
        <end position="92"/>
    </location>
</feature>
<dbReference type="InterPro" id="IPR010290">
    <property type="entry name" value="TM_effector"/>
</dbReference>
<evidence type="ECO:0000256" key="5">
    <source>
        <dbReference type="ARBA" id="ARBA00022989"/>
    </source>
</evidence>
<dbReference type="PROSITE" id="PS50850">
    <property type="entry name" value="MFS"/>
    <property type="match status" value="1"/>
</dbReference>
<keyword evidence="3" id="KW-1003">Cell membrane</keyword>
<evidence type="ECO:0000256" key="3">
    <source>
        <dbReference type="ARBA" id="ARBA00022475"/>
    </source>
</evidence>
<feature type="transmembrane region" description="Helical" evidence="7">
    <location>
        <begin position="397"/>
        <end position="416"/>
    </location>
</feature>
<comment type="subcellular location">
    <subcellularLocation>
        <location evidence="1">Cell membrane</location>
        <topology evidence="1">Multi-pass membrane protein</topology>
    </subcellularLocation>
</comment>
<proteinExistence type="predicted"/>
<evidence type="ECO:0000256" key="6">
    <source>
        <dbReference type="ARBA" id="ARBA00023136"/>
    </source>
</evidence>
<dbReference type="Pfam" id="PF05977">
    <property type="entry name" value="MFS_3"/>
    <property type="match status" value="1"/>
</dbReference>